<evidence type="ECO:0000313" key="4">
    <source>
        <dbReference type="Proteomes" id="UP000243542"/>
    </source>
</evidence>
<gene>
    <name evidence="3" type="ORF">ATK36_3908</name>
</gene>
<sequence length="194" mass="19451">MRPRWTVLAALATGIGIGLAGCGQPPAPAEPHAGGQSDPASGADPAAGWADGYCTAVSHLVRTLAGLPEIDPSSPLQAARTASKLLSSVVDGIDRTIAGLDRVGPPPLSGGETARAELLGEFASVRARADGVRRRLDSAGGADASRAALGEARSVIDAVSRLDVLKGLDATPELTAAGKRARGCQQLVVPPAPS</sequence>
<dbReference type="RefSeq" id="WP_098512818.1">
    <property type="nucleotide sequence ID" value="NZ_JBIAKZ010000001.1"/>
</dbReference>
<feature type="region of interest" description="Disordered" evidence="1">
    <location>
        <begin position="22"/>
        <end position="46"/>
    </location>
</feature>
<dbReference type="PROSITE" id="PS51257">
    <property type="entry name" value="PROKAR_LIPOPROTEIN"/>
    <property type="match status" value="1"/>
</dbReference>
<organism evidence="3 4">
    <name type="scientific">Amycolatopsis sulphurea</name>
    <dbReference type="NCBI Taxonomy" id="76022"/>
    <lineage>
        <taxon>Bacteria</taxon>
        <taxon>Bacillati</taxon>
        <taxon>Actinomycetota</taxon>
        <taxon>Actinomycetes</taxon>
        <taxon>Pseudonocardiales</taxon>
        <taxon>Pseudonocardiaceae</taxon>
        <taxon>Amycolatopsis</taxon>
    </lineage>
</organism>
<dbReference type="EMBL" id="PDJK01000002">
    <property type="protein sequence ID" value="PFG48798.1"/>
    <property type="molecule type" value="Genomic_DNA"/>
</dbReference>
<proteinExistence type="predicted"/>
<feature type="signal peptide" evidence="2">
    <location>
        <begin position="1"/>
        <end position="20"/>
    </location>
</feature>
<reference evidence="3 4" key="1">
    <citation type="submission" date="2017-10" db="EMBL/GenBank/DDBJ databases">
        <title>Sequencing the genomes of 1000 actinobacteria strains.</title>
        <authorList>
            <person name="Klenk H.-P."/>
        </authorList>
    </citation>
    <scope>NUCLEOTIDE SEQUENCE [LARGE SCALE GENOMIC DNA]</scope>
    <source>
        <strain evidence="3 4">DSM 46092</strain>
    </source>
</reference>
<evidence type="ECO:0000313" key="3">
    <source>
        <dbReference type="EMBL" id="PFG48798.1"/>
    </source>
</evidence>
<accession>A0A2A9FCA4</accession>
<protein>
    <submittedName>
        <fullName evidence="3">Uncharacterized protein</fullName>
    </submittedName>
</protein>
<keyword evidence="2" id="KW-0732">Signal</keyword>
<evidence type="ECO:0000256" key="1">
    <source>
        <dbReference type="SAM" id="MobiDB-lite"/>
    </source>
</evidence>
<feature type="chain" id="PRO_5038859262" evidence="2">
    <location>
        <begin position="21"/>
        <end position="194"/>
    </location>
</feature>
<dbReference type="AlphaFoldDB" id="A0A2A9FCA4"/>
<dbReference type="Proteomes" id="UP000243542">
    <property type="component" value="Unassembled WGS sequence"/>
</dbReference>
<comment type="caution">
    <text evidence="3">The sequence shown here is derived from an EMBL/GenBank/DDBJ whole genome shotgun (WGS) entry which is preliminary data.</text>
</comment>
<name>A0A2A9FCA4_9PSEU</name>
<evidence type="ECO:0000256" key="2">
    <source>
        <dbReference type="SAM" id="SignalP"/>
    </source>
</evidence>
<keyword evidence="4" id="KW-1185">Reference proteome</keyword>